<evidence type="ECO:0000313" key="2">
    <source>
        <dbReference type="EMBL" id="BAT26657.1"/>
    </source>
</evidence>
<evidence type="ECO:0000256" key="1">
    <source>
        <dbReference type="SAM" id="Phobius"/>
    </source>
</evidence>
<proteinExistence type="predicted"/>
<dbReference type="RefSeq" id="WP_155898529.1">
    <property type="nucleotide sequence ID" value="NZ_BBWN01000030.1"/>
</dbReference>
<protein>
    <submittedName>
        <fullName evidence="2">Uncharacterized protein</fullName>
    </submittedName>
</protein>
<accession>A0A0N7KXE0</accession>
<organism evidence="2">
    <name type="scientific">Aurantimonas coralicida</name>
    <dbReference type="NCBI Taxonomy" id="182270"/>
    <lineage>
        <taxon>Bacteria</taxon>
        <taxon>Pseudomonadati</taxon>
        <taxon>Pseudomonadota</taxon>
        <taxon>Alphaproteobacteria</taxon>
        <taxon>Hyphomicrobiales</taxon>
        <taxon>Aurantimonadaceae</taxon>
        <taxon>Aurantimonas</taxon>
    </lineage>
</organism>
<name>A0A0N7KXE0_9HYPH</name>
<keyword evidence="1" id="KW-0472">Membrane</keyword>
<dbReference type="EMBL" id="LC066373">
    <property type="protein sequence ID" value="BAT26657.1"/>
    <property type="molecule type" value="Genomic_DNA"/>
</dbReference>
<keyword evidence="1" id="KW-0812">Transmembrane</keyword>
<sequence length="97" mass="10287">MRLLLRLIGTLFLCVCVVFAVGDIARSLAAETARLLTVAEALALIGSSLPPATDSATLATATREIGRWSVAITAGVAGLVFLVLGRKPWSRRRPSLR</sequence>
<dbReference type="AlphaFoldDB" id="A0A0N7KXE0"/>
<keyword evidence="1" id="KW-1133">Transmembrane helix</keyword>
<feature type="transmembrane region" description="Helical" evidence="1">
    <location>
        <begin position="65"/>
        <end position="84"/>
    </location>
</feature>
<reference evidence="2" key="1">
    <citation type="journal article" date="2015" name="Proc. Natl. Acad. Sci. U.S.A.">
        <title>Bacterial clade with the ribosomal RNA operon on a small plasmid rather than the chromosome.</title>
        <authorList>
            <person name="Anda M."/>
            <person name="Ohtsubo Y."/>
            <person name="Okubo T."/>
            <person name="Sugawara M."/>
            <person name="Nagata Y."/>
            <person name="Tsuda M."/>
            <person name="Minamisawa K."/>
            <person name="Mitsui H."/>
        </authorList>
    </citation>
    <scope>NUCLEOTIDE SEQUENCE</scope>
    <source>
        <strain evidence="2">DSM 14790</strain>
    </source>
</reference>